<name>A0ABT2HYL4_9MICO</name>
<reference evidence="1 2" key="1">
    <citation type="submission" date="2022-04" db="EMBL/GenBank/DDBJ databases">
        <title>Human microbiome associated bacterial genomes.</title>
        <authorList>
            <person name="Sandstrom S."/>
            <person name="Salamzade R."/>
            <person name="Kalan L.R."/>
        </authorList>
    </citation>
    <scope>NUCLEOTIDE SEQUENCE [LARGE SCALE GENOMIC DNA]</scope>
    <source>
        <strain evidence="2">p3-SID1799</strain>
    </source>
</reference>
<sequence>MALDLTTLLELERQLAHATNGDPYREILAPHARVVVPGFVLDRENCAMAMDASPGWDRVDFENEQLVRINSDAAALVYRFTGLRGDDRYIADMVSCYVDTSEGPRLVTHQHTMHWEGVELEV</sequence>
<proteinExistence type="predicted"/>
<evidence type="ECO:0000313" key="1">
    <source>
        <dbReference type="EMBL" id="MCT2043414.1"/>
    </source>
</evidence>
<gene>
    <name evidence="1" type="ORF">M3D15_08760</name>
</gene>
<evidence type="ECO:0000313" key="2">
    <source>
        <dbReference type="Proteomes" id="UP001525379"/>
    </source>
</evidence>
<dbReference type="Proteomes" id="UP001525379">
    <property type="component" value="Unassembled WGS sequence"/>
</dbReference>
<dbReference type="EMBL" id="JALXSQ010000042">
    <property type="protein sequence ID" value="MCT2043414.1"/>
    <property type="molecule type" value="Genomic_DNA"/>
</dbReference>
<dbReference type="RefSeq" id="WP_066080800.1">
    <property type="nucleotide sequence ID" value="NZ_JALXSQ010000042.1"/>
</dbReference>
<organism evidence="1 2">
    <name type="scientific">Pseudoclavibacter albus</name>
    <dbReference type="NCBI Taxonomy" id="272241"/>
    <lineage>
        <taxon>Bacteria</taxon>
        <taxon>Bacillati</taxon>
        <taxon>Actinomycetota</taxon>
        <taxon>Actinomycetes</taxon>
        <taxon>Micrococcales</taxon>
        <taxon>Microbacteriaceae</taxon>
        <taxon>Pseudoclavibacter</taxon>
    </lineage>
</organism>
<comment type="caution">
    <text evidence="1">The sequence shown here is derived from an EMBL/GenBank/DDBJ whole genome shotgun (WGS) entry which is preliminary data.</text>
</comment>
<accession>A0ABT2HYL4</accession>
<keyword evidence="2" id="KW-1185">Reference proteome</keyword>
<protein>
    <recommendedName>
        <fullName evidence="3">DUF4440 domain-containing protein</fullName>
    </recommendedName>
</protein>
<evidence type="ECO:0008006" key="3">
    <source>
        <dbReference type="Google" id="ProtNLM"/>
    </source>
</evidence>